<dbReference type="SUPFAM" id="SSF51445">
    <property type="entry name" value="(Trans)glycosidases"/>
    <property type="match status" value="1"/>
</dbReference>
<keyword evidence="2" id="KW-1185">Reference proteome</keyword>
<reference evidence="1 2" key="1">
    <citation type="submission" date="2019-02" db="EMBL/GenBank/DDBJ databases">
        <title>Deep-cultivation of Planctomycetes and their phenomic and genomic characterization uncovers novel biology.</title>
        <authorList>
            <person name="Wiegand S."/>
            <person name="Jogler M."/>
            <person name="Boedeker C."/>
            <person name="Pinto D."/>
            <person name="Vollmers J."/>
            <person name="Rivas-Marin E."/>
            <person name="Kohn T."/>
            <person name="Peeters S.H."/>
            <person name="Heuer A."/>
            <person name="Rast P."/>
            <person name="Oberbeckmann S."/>
            <person name="Bunk B."/>
            <person name="Jeske O."/>
            <person name="Meyerdierks A."/>
            <person name="Storesund J.E."/>
            <person name="Kallscheuer N."/>
            <person name="Luecker S."/>
            <person name="Lage O.M."/>
            <person name="Pohl T."/>
            <person name="Merkel B.J."/>
            <person name="Hornburger P."/>
            <person name="Mueller R.-W."/>
            <person name="Bruemmer F."/>
            <person name="Labrenz M."/>
            <person name="Spormann A.M."/>
            <person name="Op Den Camp H."/>
            <person name="Overmann J."/>
            <person name="Amann R."/>
            <person name="Jetten M.S.M."/>
            <person name="Mascher T."/>
            <person name="Medema M.H."/>
            <person name="Devos D.P."/>
            <person name="Kaster A.-K."/>
            <person name="Ovreas L."/>
            <person name="Rohde M."/>
            <person name="Galperin M.Y."/>
            <person name="Jogler C."/>
        </authorList>
    </citation>
    <scope>NUCLEOTIDE SEQUENCE [LARGE SCALE GENOMIC DNA]</scope>
    <source>
        <strain evidence="1 2">Pla144</strain>
    </source>
</reference>
<dbReference type="GO" id="GO:0000272">
    <property type="term" value="P:polysaccharide catabolic process"/>
    <property type="evidence" value="ECO:0007669"/>
    <property type="project" value="InterPro"/>
</dbReference>
<proteinExistence type="predicted"/>
<organism evidence="1 2">
    <name type="scientific">Bythopirellula polymerisocia</name>
    <dbReference type="NCBI Taxonomy" id="2528003"/>
    <lineage>
        <taxon>Bacteria</taxon>
        <taxon>Pseudomonadati</taxon>
        <taxon>Planctomycetota</taxon>
        <taxon>Planctomycetia</taxon>
        <taxon>Pirellulales</taxon>
        <taxon>Lacipirellulaceae</taxon>
        <taxon>Bythopirellula</taxon>
    </lineage>
</organism>
<comment type="caution">
    <text evidence="1">The sequence shown here is derived from an EMBL/GenBank/DDBJ whole genome shotgun (WGS) entry which is preliminary data.</text>
</comment>
<dbReference type="PROSITE" id="PS00018">
    <property type="entry name" value="EF_HAND_1"/>
    <property type="match status" value="1"/>
</dbReference>
<protein>
    <recommendedName>
        <fullName evidence="3">Dockerin domain-containing protein</fullName>
    </recommendedName>
</protein>
<dbReference type="Proteomes" id="UP000318437">
    <property type="component" value="Unassembled WGS sequence"/>
</dbReference>
<dbReference type="Gene3D" id="3.20.20.80">
    <property type="entry name" value="Glycosidases"/>
    <property type="match status" value="1"/>
</dbReference>
<evidence type="ECO:0000313" key="2">
    <source>
        <dbReference type="Proteomes" id="UP000318437"/>
    </source>
</evidence>
<name>A0A5C6C9J6_9BACT</name>
<evidence type="ECO:0000313" key="1">
    <source>
        <dbReference type="EMBL" id="TWU20785.1"/>
    </source>
</evidence>
<accession>A0A5C6C9J6</accession>
<dbReference type="InterPro" id="IPR018247">
    <property type="entry name" value="EF_Hand_1_Ca_BS"/>
</dbReference>
<sequence length="415" mass="45509">MATEITFDDRRPSVHKFCVCLIQARVLLVWFSSIVGLCTPLAAQNQRSAWMWSSPAHPYGAANVLGNPAKESELIANFGAWGFDRIYTSVGSVPSNDPATMARWNADLDDVGIDSQVLFGLISYSPVSVSNLVQTSLINFNNTRTDPREKFDGVHLDIEPHGSNAWKNGTATDKRNLLYLLRDTYASVRTLLDSSGYPEVKIYADLPVWYDSTTSIDWTRGERNQWFDDIATSLDGISMMAYERSTLASIQSGVAWEVANFNADVRVALNVAEIGPGNTFEDFDAMMSLAEEIESTYAAQISGIDFQPLIDYYDEAPAPVFSADFDEDGDVDGRDFLIWQQGVGIASGGSLSQGDANGSGSVNISDLVVWQQQYGQNLAAGVLVVPEPCCTLLPFALLVSEFVLRGRLLFRTARA</sequence>
<dbReference type="RefSeq" id="WP_197530956.1">
    <property type="nucleotide sequence ID" value="NZ_SJPS01000013.1"/>
</dbReference>
<dbReference type="InterPro" id="IPR017853">
    <property type="entry name" value="GH"/>
</dbReference>
<dbReference type="EMBL" id="SJPS01000013">
    <property type="protein sequence ID" value="TWU20785.1"/>
    <property type="molecule type" value="Genomic_DNA"/>
</dbReference>
<gene>
    <name evidence="1" type="ORF">Pla144_48360</name>
</gene>
<evidence type="ECO:0008006" key="3">
    <source>
        <dbReference type="Google" id="ProtNLM"/>
    </source>
</evidence>
<dbReference type="AlphaFoldDB" id="A0A5C6C9J6"/>
<dbReference type="InterPro" id="IPR036439">
    <property type="entry name" value="Dockerin_dom_sf"/>
</dbReference>
<dbReference type="Gene3D" id="1.10.1330.10">
    <property type="entry name" value="Dockerin domain"/>
    <property type="match status" value="1"/>
</dbReference>